<dbReference type="SMART" id="SM00530">
    <property type="entry name" value="HTH_XRE"/>
    <property type="match status" value="1"/>
</dbReference>
<dbReference type="CDD" id="cd00093">
    <property type="entry name" value="HTH_XRE"/>
    <property type="match status" value="1"/>
</dbReference>
<dbReference type="STRING" id="1423731.FC81_GL001166"/>
<dbReference type="PANTHER" id="PTHR46558:SF4">
    <property type="entry name" value="DNA-BIDING PHAGE PROTEIN"/>
    <property type="match status" value="1"/>
</dbReference>
<feature type="transmembrane region" description="Helical" evidence="2">
    <location>
        <begin position="110"/>
        <end position="130"/>
    </location>
</feature>
<dbReference type="PATRIC" id="fig|1423731.3.peg.1196"/>
<keyword evidence="2" id="KW-0812">Transmembrane</keyword>
<gene>
    <name evidence="4" type="ORF">FC81_GL001166</name>
</gene>
<evidence type="ECO:0000256" key="1">
    <source>
        <dbReference type="ARBA" id="ARBA00023125"/>
    </source>
</evidence>
<name>A0A0R1M149_9LACO</name>
<dbReference type="InterPro" id="IPR010982">
    <property type="entry name" value="Lambda_DNA-bd_dom_sf"/>
</dbReference>
<dbReference type="AlphaFoldDB" id="A0A0R1M149"/>
<evidence type="ECO:0000313" key="4">
    <source>
        <dbReference type="EMBL" id="KRL01676.1"/>
    </source>
</evidence>
<dbReference type="SUPFAM" id="SSF47413">
    <property type="entry name" value="lambda repressor-like DNA-binding domains"/>
    <property type="match status" value="1"/>
</dbReference>
<dbReference type="Gene3D" id="1.10.260.40">
    <property type="entry name" value="lambda repressor-like DNA-binding domains"/>
    <property type="match status" value="1"/>
</dbReference>
<keyword evidence="2" id="KW-0472">Membrane</keyword>
<sequence>MKFGDRLKNARTEMNLTQEQVANDFFITRQTISSWENEKTYPDIASLIKLSDYYHVSLDILLKEDTGMKEYLKKDLIRKKLKKITTVSATLNLIVTVMLLLWTAGFFKPFATILFIVAIAINIGLLSKLQEFSAELKSTTEKSTKKEKTKTAFYLSLVAILFLVYVFFALDLSIGECLNNYV</sequence>
<dbReference type="PROSITE" id="PS50943">
    <property type="entry name" value="HTH_CROC1"/>
    <property type="match status" value="1"/>
</dbReference>
<feature type="transmembrane region" description="Helical" evidence="2">
    <location>
        <begin position="151"/>
        <end position="170"/>
    </location>
</feature>
<evidence type="ECO:0000259" key="3">
    <source>
        <dbReference type="PROSITE" id="PS50943"/>
    </source>
</evidence>
<evidence type="ECO:0000256" key="2">
    <source>
        <dbReference type="SAM" id="Phobius"/>
    </source>
</evidence>
<dbReference type="Pfam" id="PF01381">
    <property type="entry name" value="HTH_3"/>
    <property type="match status" value="1"/>
</dbReference>
<dbReference type="GO" id="GO:0003677">
    <property type="term" value="F:DNA binding"/>
    <property type="evidence" value="ECO:0007669"/>
    <property type="project" value="UniProtKB-KW"/>
</dbReference>
<protein>
    <recommendedName>
        <fullName evidence="3">HTH cro/C1-type domain-containing protein</fullName>
    </recommendedName>
</protein>
<keyword evidence="2" id="KW-1133">Transmembrane helix</keyword>
<proteinExistence type="predicted"/>
<feature type="transmembrane region" description="Helical" evidence="2">
    <location>
        <begin position="84"/>
        <end position="104"/>
    </location>
</feature>
<dbReference type="Proteomes" id="UP000051621">
    <property type="component" value="Unassembled WGS sequence"/>
</dbReference>
<dbReference type="RefSeq" id="WP_235804634.1">
    <property type="nucleotide sequence ID" value="NZ_AZEF01000022.1"/>
</dbReference>
<keyword evidence="5" id="KW-1185">Reference proteome</keyword>
<comment type="caution">
    <text evidence="4">The sequence shown here is derived from an EMBL/GenBank/DDBJ whole genome shotgun (WGS) entry which is preliminary data.</text>
</comment>
<dbReference type="EMBL" id="AZEF01000022">
    <property type="protein sequence ID" value="KRL01676.1"/>
    <property type="molecule type" value="Genomic_DNA"/>
</dbReference>
<keyword evidence="1" id="KW-0238">DNA-binding</keyword>
<dbReference type="InterPro" id="IPR001387">
    <property type="entry name" value="Cro/C1-type_HTH"/>
</dbReference>
<accession>A0A0R1M149</accession>
<evidence type="ECO:0000313" key="5">
    <source>
        <dbReference type="Proteomes" id="UP000051621"/>
    </source>
</evidence>
<dbReference type="PANTHER" id="PTHR46558">
    <property type="entry name" value="TRACRIPTIONAL REGULATORY PROTEIN-RELATED-RELATED"/>
    <property type="match status" value="1"/>
</dbReference>
<reference evidence="4 5" key="1">
    <citation type="journal article" date="2015" name="Genome Announc.">
        <title>Expanding the biotechnology potential of lactobacilli through comparative genomics of 213 strains and associated genera.</title>
        <authorList>
            <person name="Sun Z."/>
            <person name="Harris H.M."/>
            <person name="McCann A."/>
            <person name="Guo C."/>
            <person name="Argimon S."/>
            <person name="Zhang W."/>
            <person name="Yang X."/>
            <person name="Jeffery I.B."/>
            <person name="Cooney J.C."/>
            <person name="Kagawa T.F."/>
            <person name="Liu W."/>
            <person name="Song Y."/>
            <person name="Salvetti E."/>
            <person name="Wrobel A."/>
            <person name="Rasinkangas P."/>
            <person name="Parkhill J."/>
            <person name="Rea M.C."/>
            <person name="O'Sullivan O."/>
            <person name="Ritari J."/>
            <person name="Douillard F.P."/>
            <person name="Paul Ross R."/>
            <person name="Yang R."/>
            <person name="Briner A.E."/>
            <person name="Felis G.E."/>
            <person name="de Vos W.M."/>
            <person name="Barrangou R."/>
            <person name="Klaenhammer T.R."/>
            <person name="Caufield P.W."/>
            <person name="Cui Y."/>
            <person name="Zhang H."/>
            <person name="O'Toole P.W."/>
        </authorList>
    </citation>
    <scope>NUCLEOTIDE SEQUENCE [LARGE SCALE GENOMIC DNA]</scope>
    <source>
        <strain evidence="4 5">DSM 19910</strain>
    </source>
</reference>
<feature type="domain" description="HTH cro/C1-type" evidence="3">
    <location>
        <begin position="7"/>
        <end position="61"/>
    </location>
</feature>
<organism evidence="4 5">
    <name type="scientific">Liquorilactobacillus capillatus DSM 19910</name>
    <dbReference type="NCBI Taxonomy" id="1423731"/>
    <lineage>
        <taxon>Bacteria</taxon>
        <taxon>Bacillati</taxon>
        <taxon>Bacillota</taxon>
        <taxon>Bacilli</taxon>
        <taxon>Lactobacillales</taxon>
        <taxon>Lactobacillaceae</taxon>
        <taxon>Liquorilactobacillus</taxon>
    </lineage>
</organism>